<dbReference type="EMBL" id="JAIWYP010000004">
    <property type="protein sequence ID" value="KAH3833788.1"/>
    <property type="molecule type" value="Genomic_DNA"/>
</dbReference>
<evidence type="ECO:0000313" key="1">
    <source>
        <dbReference type="EMBL" id="KAH3833788.1"/>
    </source>
</evidence>
<comment type="caution">
    <text evidence="1">The sequence shown here is derived from an EMBL/GenBank/DDBJ whole genome shotgun (WGS) entry which is preliminary data.</text>
</comment>
<keyword evidence="2" id="KW-1185">Reference proteome</keyword>
<reference evidence="1" key="2">
    <citation type="submission" date="2020-11" db="EMBL/GenBank/DDBJ databases">
        <authorList>
            <person name="McCartney M.A."/>
            <person name="Auch B."/>
            <person name="Kono T."/>
            <person name="Mallez S."/>
            <person name="Becker A."/>
            <person name="Gohl D.M."/>
            <person name="Silverstein K.A.T."/>
            <person name="Koren S."/>
            <person name="Bechman K.B."/>
            <person name="Herman A."/>
            <person name="Abrahante J.E."/>
            <person name="Garbe J."/>
        </authorList>
    </citation>
    <scope>NUCLEOTIDE SEQUENCE</scope>
    <source>
        <strain evidence="1">Duluth1</strain>
        <tissue evidence="1">Whole animal</tissue>
    </source>
</reference>
<name>A0A9D4QJF5_DREPO</name>
<protein>
    <submittedName>
        <fullName evidence="1">Uncharacterized protein</fullName>
    </submittedName>
</protein>
<dbReference type="Proteomes" id="UP000828390">
    <property type="component" value="Unassembled WGS sequence"/>
</dbReference>
<sequence length="51" mass="6116">MHVGIMEAKYHRESQLQDRKTLANQLRDLKETISDEGPPSKVRLRMYFWVL</sequence>
<evidence type="ECO:0000313" key="2">
    <source>
        <dbReference type="Proteomes" id="UP000828390"/>
    </source>
</evidence>
<organism evidence="1 2">
    <name type="scientific">Dreissena polymorpha</name>
    <name type="common">Zebra mussel</name>
    <name type="synonym">Mytilus polymorpha</name>
    <dbReference type="NCBI Taxonomy" id="45954"/>
    <lineage>
        <taxon>Eukaryota</taxon>
        <taxon>Metazoa</taxon>
        <taxon>Spiralia</taxon>
        <taxon>Lophotrochozoa</taxon>
        <taxon>Mollusca</taxon>
        <taxon>Bivalvia</taxon>
        <taxon>Autobranchia</taxon>
        <taxon>Heteroconchia</taxon>
        <taxon>Euheterodonta</taxon>
        <taxon>Imparidentia</taxon>
        <taxon>Neoheterodontei</taxon>
        <taxon>Myida</taxon>
        <taxon>Dreissenoidea</taxon>
        <taxon>Dreissenidae</taxon>
        <taxon>Dreissena</taxon>
    </lineage>
</organism>
<gene>
    <name evidence="1" type="ORF">DPMN_107104</name>
</gene>
<dbReference type="AlphaFoldDB" id="A0A9D4QJF5"/>
<accession>A0A9D4QJF5</accession>
<reference evidence="1" key="1">
    <citation type="journal article" date="2019" name="bioRxiv">
        <title>The Genome of the Zebra Mussel, Dreissena polymorpha: A Resource for Invasive Species Research.</title>
        <authorList>
            <person name="McCartney M.A."/>
            <person name="Auch B."/>
            <person name="Kono T."/>
            <person name="Mallez S."/>
            <person name="Zhang Y."/>
            <person name="Obille A."/>
            <person name="Becker A."/>
            <person name="Abrahante J.E."/>
            <person name="Garbe J."/>
            <person name="Badalamenti J.P."/>
            <person name="Herman A."/>
            <person name="Mangelson H."/>
            <person name="Liachko I."/>
            <person name="Sullivan S."/>
            <person name="Sone E.D."/>
            <person name="Koren S."/>
            <person name="Silverstein K.A.T."/>
            <person name="Beckman K.B."/>
            <person name="Gohl D.M."/>
        </authorList>
    </citation>
    <scope>NUCLEOTIDE SEQUENCE</scope>
    <source>
        <strain evidence="1">Duluth1</strain>
        <tissue evidence="1">Whole animal</tissue>
    </source>
</reference>
<proteinExistence type="predicted"/>